<reference evidence="7" key="1">
    <citation type="journal article" date="2020" name="Stud. Mycol.">
        <title>101 Dothideomycetes genomes: a test case for predicting lifestyles and emergence of pathogens.</title>
        <authorList>
            <person name="Haridas S."/>
            <person name="Albert R."/>
            <person name="Binder M."/>
            <person name="Bloem J."/>
            <person name="Labutti K."/>
            <person name="Salamov A."/>
            <person name="Andreopoulos B."/>
            <person name="Baker S."/>
            <person name="Barry K."/>
            <person name="Bills G."/>
            <person name="Bluhm B."/>
            <person name="Cannon C."/>
            <person name="Castanera R."/>
            <person name="Culley D."/>
            <person name="Daum C."/>
            <person name="Ezra D."/>
            <person name="Gonzalez J."/>
            <person name="Henrissat B."/>
            <person name="Kuo A."/>
            <person name="Liang C."/>
            <person name="Lipzen A."/>
            <person name="Lutzoni F."/>
            <person name="Magnuson J."/>
            <person name="Mondo S."/>
            <person name="Nolan M."/>
            <person name="Ohm R."/>
            <person name="Pangilinan J."/>
            <person name="Park H.-J."/>
            <person name="Ramirez L."/>
            <person name="Alfaro M."/>
            <person name="Sun H."/>
            <person name="Tritt A."/>
            <person name="Yoshinaga Y."/>
            <person name="Zwiers L.-H."/>
            <person name="Turgeon B."/>
            <person name="Goodwin S."/>
            <person name="Spatafora J."/>
            <person name="Crous P."/>
            <person name="Grigoriev I."/>
        </authorList>
    </citation>
    <scope>NUCLEOTIDE SEQUENCE</scope>
    <source>
        <strain evidence="7">Tuck. ex Michener</strain>
    </source>
</reference>
<dbReference type="OrthoDB" id="189968at2759"/>
<evidence type="ECO:0000256" key="5">
    <source>
        <dbReference type="PROSITE-ProRule" id="PRU00221"/>
    </source>
</evidence>
<dbReference type="PROSITE" id="PS50294">
    <property type="entry name" value="WD_REPEATS_REGION"/>
    <property type="match status" value="1"/>
</dbReference>
<dbReference type="SUPFAM" id="SSF50978">
    <property type="entry name" value="WD40 repeat-like"/>
    <property type="match status" value="1"/>
</dbReference>
<feature type="repeat" description="WD" evidence="5">
    <location>
        <begin position="365"/>
        <end position="406"/>
    </location>
</feature>
<dbReference type="SMART" id="SM00320">
    <property type="entry name" value="WD40"/>
    <property type="match status" value="5"/>
</dbReference>
<accession>A0A6A6HMW1</accession>
<feature type="compositionally biased region" description="Polar residues" evidence="6">
    <location>
        <begin position="1"/>
        <end position="10"/>
    </location>
</feature>
<sequence length="669" mass="72435">MSSFFTTPASQKKRKRTDPSQAPSQKRRNVTSANKSGARPPPASKRRQARDESISGSDSDDEGPRGPQDDASIEGSEESEYENETAAERRLRLAEQYLENVREEVDEVGFDAAEIDRDLIAERLKEDVAETKGKLHKHIADTLDWGRAKTAKMAWGGSACTGIARSKSTDGEHDYLYAVSKDNVVVKWEVPKPFIKAASTRTKFDGEGQASTTSSIDQTPSTNGINGQSQSSKRSRTPRRLAHFSCRRPPSSTPFAPGVTLHTGKILCIAAAPSGKYLATGSSDKRIVIWSVGSSPSELVPIKTFTQHRDAVLGLSFRIALGGGSVTTTASRGNISGGANQMFSASADRTIKLWDLDAMTYVETLFGHQDTVVDVAACAGEKCVSVGARDRTARFWKVVEENQLVFRGGGVHKARGENVPGAAFSLASKLNDGDEHRPEVKGYAEGSIDRVALVDEETFVTGSDNGSICLWNIHKKKPIFTIPLAHGLDPLLTREEALAEDPALTKAGRGAAENWEPPPQEPRYITGLATVPYSDVVISASWDGCIRAWKVSEDKRRIDGMGVIGTVDERSLDPDGIGDAMIGEKTNGHQQGVNLKEQKLVRGIANDVTAFERGERGKDGLYIAMAVGKEHRLGRWKKTDGSNGVVIFEVPFKEKSEDVVANGSSKPQG</sequence>
<keyword evidence="4" id="KW-0539">Nucleus</keyword>
<dbReference type="PROSITE" id="PS50082">
    <property type="entry name" value="WD_REPEATS_2"/>
    <property type="match status" value="3"/>
</dbReference>
<gene>
    <name evidence="7" type="ORF">EV356DRAFT_502355</name>
</gene>
<evidence type="ECO:0000313" key="8">
    <source>
        <dbReference type="Proteomes" id="UP000800092"/>
    </source>
</evidence>
<feature type="compositionally biased region" description="Polar residues" evidence="6">
    <location>
        <begin position="209"/>
        <end position="232"/>
    </location>
</feature>
<dbReference type="InterPro" id="IPR036322">
    <property type="entry name" value="WD40_repeat_dom_sf"/>
</dbReference>
<evidence type="ECO:0000256" key="4">
    <source>
        <dbReference type="ARBA" id="ARBA00023242"/>
    </source>
</evidence>
<feature type="compositionally biased region" description="Polar residues" evidence="6">
    <location>
        <begin position="19"/>
        <end position="35"/>
    </location>
</feature>
<feature type="region of interest" description="Disordered" evidence="6">
    <location>
        <begin position="1"/>
        <end position="87"/>
    </location>
</feature>
<dbReference type="Pfam" id="PF00400">
    <property type="entry name" value="WD40"/>
    <property type="match status" value="4"/>
</dbReference>
<dbReference type="Proteomes" id="UP000800092">
    <property type="component" value="Unassembled WGS sequence"/>
</dbReference>
<name>A0A6A6HMW1_VIRVR</name>
<keyword evidence="8" id="KW-1185">Reference proteome</keyword>
<dbReference type="PRINTS" id="PR00320">
    <property type="entry name" value="GPROTEINBRPT"/>
</dbReference>
<feature type="repeat" description="WD" evidence="5">
    <location>
        <begin position="259"/>
        <end position="300"/>
    </location>
</feature>
<dbReference type="GO" id="GO:0032040">
    <property type="term" value="C:small-subunit processome"/>
    <property type="evidence" value="ECO:0007669"/>
    <property type="project" value="TreeGrafter"/>
</dbReference>
<dbReference type="EMBL" id="ML991773">
    <property type="protein sequence ID" value="KAF2239331.1"/>
    <property type="molecule type" value="Genomic_DNA"/>
</dbReference>
<dbReference type="Gene3D" id="2.130.10.10">
    <property type="entry name" value="YVTN repeat-like/Quinoprotein amine dehydrogenase"/>
    <property type="match status" value="1"/>
</dbReference>
<evidence type="ECO:0000256" key="2">
    <source>
        <dbReference type="ARBA" id="ARBA00022574"/>
    </source>
</evidence>
<evidence type="ECO:0000256" key="6">
    <source>
        <dbReference type="SAM" id="MobiDB-lite"/>
    </source>
</evidence>
<keyword evidence="2 5" id="KW-0853">WD repeat</keyword>
<keyword evidence="3" id="KW-0677">Repeat</keyword>
<dbReference type="AlphaFoldDB" id="A0A6A6HMW1"/>
<protein>
    <submittedName>
        <fullName evidence="7">WD40 repeat-like protein</fullName>
    </submittedName>
</protein>
<dbReference type="PANTHER" id="PTHR19865">
    <property type="entry name" value="U3 SMALL NUCLEOLAR RNA INTERACTING PROTEIN 2"/>
    <property type="match status" value="1"/>
</dbReference>
<feature type="repeat" description="WD" evidence="5">
    <location>
        <begin position="342"/>
        <end position="364"/>
    </location>
</feature>
<dbReference type="InterPro" id="IPR020472">
    <property type="entry name" value="WD40_PAC1"/>
</dbReference>
<evidence type="ECO:0000256" key="1">
    <source>
        <dbReference type="ARBA" id="ARBA00004123"/>
    </source>
</evidence>
<feature type="compositionally biased region" description="Basic residues" evidence="6">
    <location>
        <begin position="233"/>
        <end position="246"/>
    </location>
</feature>
<evidence type="ECO:0000256" key="3">
    <source>
        <dbReference type="ARBA" id="ARBA00022737"/>
    </source>
</evidence>
<feature type="compositionally biased region" description="Acidic residues" evidence="6">
    <location>
        <begin position="71"/>
        <end position="85"/>
    </location>
</feature>
<dbReference type="InterPro" id="IPR015943">
    <property type="entry name" value="WD40/YVTN_repeat-like_dom_sf"/>
</dbReference>
<proteinExistence type="predicted"/>
<dbReference type="InterPro" id="IPR039241">
    <property type="entry name" value="Rrp9-like"/>
</dbReference>
<evidence type="ECO:0000313" key="7">
    <source>
        <dbReference type="EMBL" id="KAF2239331.1"/>
    </source>
</evidence>
<dbReference type="InterPro" id="IPR001680">
    <property type="entry name" value="WD40_rpt"/>
</dbReference>
<dbReference type="PANTHER" id="PTHR19865:SF0">
    <property type="entry name" value="U3 SMALL NUCLEOLAR RNA-INTERACTING PROTEIN 2"/>
    <property type="match status" value="1"/>
</dbReference>
<dbReference type="GO" id="GO:0034511">
    <property type="term" value="F:U3 snoRNA binding"/>
    <property type="evidence" value="ECO:0007669"/>
    <property type="project" value="InterPro"/>
</dbReference>
<feature type="region of interest" description="Disordered" evidence="6">
    <location>
        <begin position="202"/>
        <end position="249"/>
    </location>
</feature>
<comment type="subcellular location">
    <subcellularLocation>
        <location evidence="1">Nucleus</location>
    </subcellularLocation>
</comment>
<organism evidence="7 8">
    <name type="scientific">Viridothelium virens</name>
    <name type="common">Speckled blister lichen</name>
    <name type="synonym">Trypethelium virens</name>
    <dbReference type="NCBI Taxonomy" id="1048519"/>
    <lineage>
        <taxon>Eukaryota</taxon>
        <taxon>Fungi</taxon>
        <taxon>Dikarya</taxon>
        <taxon>Ascomycota</taxon>
        <taxon>Pezizomycotina</taxon>
        <taxon>Dothideomycetes</taxon>
        <taxon>Dothideomycetes incertae sedis</taxon>
        <taxon>Trypetheliales</taxon>
        <taxon>Trypetheliaceae</taxon>
        <taxon>Viridothelium</taxon>
    </lineage>
</organism>